<sequence>MSEDRDAAEGSRLSFQKWVTLAAMCGFECVLLFTAIPCKAVDLESGTNHTVVRDGQHDFDFDFGTWKTRSSRVLHPLSGSKEWVDMNGLTVVRKVWNGRANLAEYKADGPASHVELMALRCYNPDGHQGGVAFATPASGTPSMPCIGDFRDGRGDFYDQEEFNGRYILVRFSIWKISETTAQSEQAIPDDDGRTWEVNWINK</sequence>
<evidence type="ECO:0000313" key="1">
    <source>
        <dbReference type="EMBL" id="UWZ84395.1"/>
    </source>
</evidence>
<dbReference type="RefSeq" id="WP_260793898.1">
    <property type="nucleotide sequence ID" value="NZ_CP093313.1"/>
</dbReference>
<name>A0A9J7BNT5_9BACT</name>
<dbReference type="EMBL" id="CP093313">
    <property type="protein sequence ID" value="UWZ84395.1"/>
    <property type="molecule type" value="Genomic_DNA"/>
</dbReference>
<dbReference type="Proteomes" id="UP001059380">
    <property type="component" value="Chromosome"/>
</dbReference>
<dbReference type="KEGG" id="orp:MOP44_00325"/>
<dbReference type="AlphaFoldDB" id="A0A9J7BNT5"/>
<protein>
    <recommendedName>
        <fullName evidence="3">DUF1579 domain-containing protein</fullName>
    </recommendedName>
</protein>
<reference evidence="1" key="1">
    <citation type="submission" date="2021-04" db="EMBL/GenBank/DDBJ databases">
        <title>Phylogenetic analysis of Acidobacteriaceae.</title>
        <authorList>
            <person name="Qiu L."/>
            <person name="Zhang Q."/>
        </authorList>
    </citation>
    <scope>NUCLEOTIDE SEQUENCE</scope>
    <source>
        <strain evidence="1">DSM 25168</strain>
    </source>
</reference>
<proteinExistence type="predicted"/>
<organism evidence="1 2">
    <name type="scientific">Occallatibacter riparius</name>
    <dbReference type="NCBI Taxonomy" id="1002689"/>
    <lineage>
        <taxon>Bacteria</taxon>
        <taxon>Pseudomonadati</taxon>
        <taxon>Acidobacteriota</taxon>
        <taxon>Terriglobia</taxon>
        <taxon>Terriglobales</taxon>
        <taxon>Acidobacteriaceae</taxon>
        <taxon>Occallatibacter</taxon>
    </lineage>
</organism>
<keyword evidence="2" id="KW-1185">Reference proteome</keyword>
<evidence type="ECO:0000313" key="2">
    <source>
        <dbReference type="Proteomes" id="UP001059380"/>
    </source>
</evidence>
<accession>A0A9J7BNT5</accession>
<evidence type="ECO:0008006" key="3">
    <source>
        <dbReference type="Google" id="ProtNLM"/>
    </source>
</evidence>
<gene>
    <name evidence="1" type="ORF">MOP44_00325</name>
</gene>